<dbReference type="RefSeq" id="WP_202887415.1">
    <property type="nucleotide sequence ID" value="NZ_BAAAVN010000007.1"/>
</dbReference>
<dbReference type="GO" id="GO:0005975">
    <property type="term" value="P:carbohydrate metabolic process"/>
    <property type="evidence" value="ECO:0007669"/>
    <property type="project" value="InterPro"/>
</dbReference>
<dbReference type="EMBL" id="JACHNF010000001">
    <property type="protein sequence ID" value="MBB5980247.1"/>
    <property type="molecule type" value="Genomic_DNA"/>
</dbReference>
<comment type="caution">
    <text evidence="4">The sequence shown here is derived from an EMBL/GenBank/DDBJ whole genome shotgun (WGS) entry which is preliminary data.</text>
</comment>
<keyword evidence="2" id="KW-0732">Signal</keyword>
<feature type="region of interest" description="Disordered" evidence="1">
    <location>
        <begin position="26"/>
        <end position="85"/>
    </location>
</feature>
<name>A0A841DVF0_9ACTN</name>
<dbReference type="PROSITE" id="PS51677">
    <property type="entry name" value="NODB"/>
    <property type="match status" value="1"/>
</dbReference>
<sequence>MTKPPGKVLPLVAALLCGAVLAQAATPDAGSAPAASPAVRMSAGPSTPVGSKRGEPSSSKPVVPSVPPVPPPGRPAVHKPGPGDDWNLTGHGKVLYLTFDDGPQHVWTPRVLAVLRKHNAHATFFVLGIQVAQFPELVTAERAAGHRVGNHTFDHKTLTLLPEAKIRQEIAGGVRSKCLRPPTGATNAKIQAIAAAYHQRQVLWDVDTRDWEKPGAARVEHAILAGARPGAIILMHDGGGDRSQTVAALDRALTKLSKQGYTYRALPC</sequence>
<dbReference type="Proteomes" id="UP000558997">
    <property type="component" value="Unassembled WGS sequence"/>
</dbReference>
<evidence type="ECO:0000259" key="3">
    <source>
        <dbReference type="PROSITE" id="PS51677"/>
    </source>
</evidence>
<feature type="signal peptide" evidence="2">
    <location>
        <begin position="1"/>
        <end position="24"/>
    </location>
</feature>
<dbReference type="InterPro" id="IPR011330">
    <property type="entry name" value="Glyco_hydro/deAcase_b/a-brl"/>
</dbReference>
<dbReference type="CDD" id="cd10917">
    <property type="entry name" value="CE4_NodB_like_6s_7s"/>
    <property type="match status" value="1"/>
</dbReference>
<dbReference type="Pfam" id="PF01522">
    <property type="entry name" value="Polysacc_deac_1"/>
    <property type="match status" value="1"/>
</dbReference>
<dbReference type="InterPro" id="IPR002509">
    <property type="entry name" value="NODB_dom"/>
</dbReference>
<organism evidence="4 5">
    <name type="scientific">Kribbella solani</name>
    <dbReference type="NCBI Taxonomy" id="236067"/>
    <lineage>
        <taxon>Bacteria</taxon>
        <taxon>Bacillati</taxon>
        <taxon>Actinomycetota</taxon>
        <taxon>Actinomycetes</taxon>
        <taxon>Propionibacteriales</taxon>
        <taxon>Kribbellaceae</taxon>
        <taxon>Kribbella</taxon>
    </lineage>
</organism>
<dbReference type="AlphaFoldDB" id="A0A841DVF0"/>
<dbReference type="InterPro" id="IPR050248">
    <property type="entry name" value="Polysacc_deacetylase_ArnD"/>
</dbReference>
<reference evidence="4 5" key="1">
    <citation type="submission" date="2020-08" db="EMBL/GenBank/DDBJ databases">
        <title>Sequencing the genomes of 1000 actinobacteria strains.</title>
        <authorList>
            <person name="Klenk H.-P."/>
        </authorList>
    </citation>
    <scope>NUCLEOTIDE SEQUENCE [LARGE SCALE GENOMIC DNA]</scope>
    <source>
        <strain evidence="4 5">DSM 17294</strain>
    </source>
</reference>
<accession>A0A841DVF0</accession>
<evidence type="ECO:0000256" key="1">
    <source>
        <dbReference type="SAM" id="MobiDB-lite"/>
    </source>
</evidence>
<dbReference type="SUPFAM" id="SSF88713">
    <property type="entry name" value="Glycoside hydrolase/deacetylase"/>
    <property type="match status" value="1"/>
</dbReference>
<feature type="chain" id="PRO_5032823490" evidence="2">
    <location>
        <begin position="25"/>
        <end position="268"/>
    </location>
</feature>
<gene>
    <name evidence="4" type="ORF">HDA44_003588</name>
</gene>
<evidence type="ECO:0000313" key="5">
    <source>
        <dbReference type="Proteomes" id="UP000558997"/>
    </source>
</evidence>
<dbReference type="Gene3D" id="3.20.20.370">
    <property type="entry name" value="Glycoside hydrolase/deacetylase"/>
    <property type="match status" value="1"/>
</dbReference>
<evidence type="ECO:0000256" key="2">
    <source>
        <dbReference type="SAM" id="SignalP"/>
    </source>
</evidence>
<feature type="compositionally biased region" description="Low complexity" evidence="1">
    <location>
        <begin position="26"/>
        <end position="38"/>
    </location>
</feature>
<evidence type="ECO:0000313" key="4">
    <source>
        <dbReference type="EMBL" id="MBB5980247.1"/>
    </source>
</evidence>
<keyword evidence="5" id="KW-1185">Reference proteome</keyword>
<proteinExistence type="predicted"/>
<feature type="compositionally biased region" description="Pro residues" evidence="1">
    <location>
        <begin position="64"/>
        <end position="74"/>
    </location>
</feature>
<dbReference type="GO" id="GO:0016810">
    <property type="term" value="F:hydrolase activity, acting on carbon-nitrogen (but not peptide) bonds"/>
    <property type="evidence" value="ECO:0007669"/>
    <property type="project" value="InterPro"/>
</dbReference>
<protein>
    <submittedName>
        <fullName evidence="4">Peptidoglycan/xylan/chitin deacetylase (PgdA/CDA1 family)</fullName>
    </submittedName>
</protein>
<feature type="domain" description="NodB homology" evidence="3">
    <location>
        <begin position="93"/>
        <end position="264"/>
    </location>
</feature>
<dbReference type="PANTHER" id="PTHR10587">
    <property type="entry name" value="GLYCOSYL TRANSFERASE-RELATED"/>
    <property type="match status" value="1"/>
</dbReference>